<feature type="transmembrane region" description="Helical" evidence="7">
    <location>
        <begin position="62"/>
        <end position="85"/>
    </location>
</feature>
<evidence type="ECO:0000256" key="6">
    <source>
        <dbReference type="ARBA" id="ARBA00023136"/>
    </source>
</evidence>
<feature type="transmembrane region" description="Helical" evidence="7">
    <location>
        <begin position="132"/>
        <end position="153"/>
    </location>
</feature>
<keyword evidence="10" id="KW-1185">Reference proteome</keyword>
<comment type="caution">
    <text evidence="9">The sequence shown here is derived from an EMBL/GenBank/DDBJ whole genome shotgun (WGS) entry which is preliminary data.</text>
</comment>
<keyword evidence="6 7" id="KW-0472">Membrane</keyword>
<feature type="domain" description="Glycine transporter" evidence="8">
    <location>
        <begin position="106"/>
        <end position="180"/>
    </location>
</feature>
<name>A0A2U1E2G4_9FIRM</name>
<evidence type="ECO:0000256" key="3">
    <source>
        <dbReference type="ARBA" id="ARBA00022475"/>
    </source>
</evidence>
<organism evidence="9 10">
    <name type="scientific">Ezakiella coagulans</name>
    <dbReference type="NCBI Taxonomy" id="46507"/>
    <lineage>
        <taxon>Bacteria</taxon>
        <taxon>Bacillati</taxon>
        <taxon>Bacillota</taxon>
        <taxon>Tissierellia</taxon>
        <taxon>Ezakiella</taxon>
    </lineage>
</organism>
<comment type="subcellular location">
    <subcellularLocation>
        <location evidence="1">Cell membrane</location>
        <topology evidence="1">Multi-pass membrane protein</topology>
    </subcellularLocation>
</comment>
<evidence type="ECO:0000256" key="4">
    <source>
        <dbReference type="ARBA" id="ARBA00022692"/>
    </source>
</evidence>
<dbReference type="AlphaFoldDB" id="A0A2U1E2G4"/>
<dbReference type="Proteomes" id="UP000245793">
    <property type="component" value="Unassembled WGS sequence"/>
</dbReference>
<dbReference type="Pfam" id="PF03458">
    <property type="entry name" value="Gly_transporter"/>
    <property type="match status" value="2"/>
</dbReference>
<accession>A0A2U1E2G4</accession>
<evidence type="ECO:0000256" key="5">
    <source>
        <dbReference type="ARBA" id="ARBA00022989"/>
    </source>
</evidence>
<dbReference type="GO" id="GO:0005886">
    <property type="term" value="C:plasma membrane"/>
    <property type="evidence" value="ECO:0007669"/>
    <property type="project" value="UniProtKB-SubCell"/>
</dbReference>
<keyword evidence="4 7" id="KW-0812">Transmembrane</keyword>
<feature type="transmembrane region" description="Helical" evidence="7">
    <location>
        <begin position="97"/>
        <end position="120"/>
    </location>
</feature>
<feature type="transmembrane region" description="Helical" evidence="7">
    <location>
        <begin position="165"/>
        <end position="181"/>
    </location>
</feature>
<sequence length="225" mass="24695">MNFEKFYYILELIGTVAFASSGAMIAIRKGMDVFGIIVLSIITAVGGGIFRDLVLGINPPIAFLQTIYTTVSVVSATAVIIIYKLIDKKKFLNMNFLLTYVKIISVLDAIGLGIFTMSGVNLAWKMAYGSNRYLLIFVGMVTGCGGGVVRDLCAGAIPIIFTKNTIYAMASLLGAVAFILSRQYFRHYAYLMGVIVVIVVRLLSMKYRWSLPDVRSDLIEDGPNQ</sequence>
<gene>
    <name evidence="9" type="ORF">C7381_10823</name>
</gene>
<dbReference type="RefSeq" id="WP_116480366.1">
    <property type="nucleotide sequence ID" value="NZ_QEKV01000008.1"/>
</dbReference>
<comment type="similarity">
    <text evidence="2">Belongs to the UPF0126 family.</text>
</comment>
<evidence type="ECO:0000259" key="8">
    <source>
        <dbReference type="Pfam" id="PF03458"/>
    </source>
</evidence>
<keyword evidence="3" id="KW-1003">Cell membrane</keyword>
<proteinExistence type="inferred from homology"/>
<dbReference type="InterPro" id="IPR005115">
    <property type="entry name" value="Gly_transporter"/>
</dbReference>
<evidence type="ECO:0000313" key="9">
    <source>
        <dbReference type="EMBL" id="PVY93889.1"/>
    </source>
</evidence>
<feature type="transmembrane region" description="Helical" evidence="7">
    <location>
        <begin position="33"/>
        <end position="50"/>
    </location>
</feature>
<evidence type="ECO:0000256" key="1">
    <source>
        <dbReference type="ARBA" id="ARBA00004651"/>
    </source>
</evidence>
<dbReference type="PANTHER" id="PTHR30506:SF3">
    <property type="entry name" value="UPF0126 INNER MEMBRANE PROTEIN YADS-RELATED"/>
    <property type="match status" value="1"/>
</dbReference>
<feature type="transmembrane region" description="Helical" evidence="7">
    <location>
        <begin position="6"/>
        <end position="26"/>
    </location>
</feature>
<keyword evidence="5 7" id="KW-1133">Transmembrane helix</keyword>
<evidence type="ECO:0000313" key="10">
    <source>
        <dbReference type="Proteomes" id="UP000245793"/>
    </source>
</evidence>
<feature type="transmembrane region" description="Helical" evidence="7">
    <location>
        <begin position="187"/>
        <end position="204"/>
    </location>
</feature>
<reference evidence="9 10" key="1">
    <citation type="submission" date="2018-04" db="EMBL/GenBank/DDBJ databases">
        <title>Genomic Encyclopedia of Type Strains, Phase IV (KMG-IV): sequencing the most valuable type-strain genomes for metagenomic binning, comparative biology and taxonomic classification.</title>
        <authorList>
            <person name="Goeker M."/>
        </authorList>
    </citation>
    <scope>NUCLEOTIDE SEQUENCE [LARGE SCALE GENOMIC DNA]</scope>
    <source>
        <strain evidence="9 10">DSM 20705</strain>
    </source>
</reference>
<dbReference type="PANTHER" id="PTHR30506">
    <property type="entry name" value="INNER MEMBRANE PROTEIN"/>
    <property type="match status" value="1"/>
</dbReference>
<protein>
    <submittedName>
        <fullName evidence="9">Putative membrane protein YeiH</fullName>
    </submittedName>
</protein>
<evidence type="ECO:0000256" key="2">
    <source>
        <dbReference type="ARBA" id="ARBA00008193"/>
    </source>
</evidence>
<feature type="domain" description="Glycine transporter" evidence="8">
    <location>
        <begin position="9"/>
        <end position="83"/>
    </location>
</feature>
<dbReference type="EMBL" id="QEKV01000008">
    <property type="protein sequence ID" value="PVY93889.1"/>
    <property type="molecule type" value="Genomic_DNA"/>
</dbReference>
<evidence type="ECO:0000256" key="7">
    <source>
        <dbReference type="SAM" id="Phobius"/>
    </source>
</evidence>